<organism evidence="3 4">
    <name type="scientific">Trichoderma gamsii</name>
    <dbReference type="NCBI Taxonomy" id="398673"/>
    <lineage>
        <taxon>Eukaryota</taxon>
        <taxon>Fungi</taxon>
        <taxon>Dikarya</taxon>
        <taxon>Ascomycota</taxon>
        <taxon>Pezizomycotina</taxon>
        <taxon>Sordariomycetes</taxon>
        <taxon>Hypocreomycetidae</taxon>
        <taxon>Hypocreales</taxon>
        <taxon>Hypocreaceae</taxon>
        <taxon>Trichoderma</taxon>
    </lineage>
</organism>
<dbReference type="InterPro" id="IPR013785">
    <property type="entry name" value="Aldolase_TIM"/>
</dbReference>
<feature type="domain" description="NADH:flavin oxidoreductase/NADH oxidase N-terminal" evidence="2">
    <location>
        <begin position="5"/>
        <end position="333"/>
    </location>
</feature>
<reference evidence="3 4" key="1">
    <citation type="submission" date="2017-02" db="EMBL/GenBank/DDBJ databases">
        <title>Genomes of Trichoderma spp. with biocontrol activity.</title>
        <authorList>
            <person name="Gardiner D."/>
            <person name="Kazan K."/>
            <person name="Vos C."/>
            <person name="Harvey P."/>
        </authorList>
    </citation>
    <scope>NUCLEOTIDE SEQUENCE [LARGE SCALE GENOMIC DNA]</scope>
    <source>
        <strain evidence="3 4">A5MH</strain>
    </source>
</reference>
<dbReference type="PANTHER" id="PTHR22893:SF91">
    <property type="entry name" value="NADPH DEHYDROGENASE 2-RELATED"/>
    <property type="match status" value="1"/>
</dbReference>
<sequence length="374" mass="41784">MDNSQLFKPLKIGNVMVKHRIGMAPMTRLRATDDRVPLPLMAEYYGQRSTVPGTLLISEGTLISYESSGGFANAPGIWNEEQIAGWRSVTDIVHAKGSFIFCQIFAMGRVADEQLSQKDGVEIIGPSPIPVAETSPVPRPMTLDEIKKTVQDFATAAKNAILAGFDGVEVHGANGYLIDQFIQDNSNQRHDEYGGSIENRSRFIDEVMKAVVAVVGPERVGLRLSPWSSFQGMRMTNPIPQFADIINKASRLNLAYLHLVESRISGSSDSEGSETLEFAYNLWNRPLLVAGGYKLDDARQLVNKYPSKDIVVMYGRYFIANPDLVYRIKEGLQFDKYKRESFYTVKNALGYVDYPFSIRYLQDQSAETALTQKI</sequence>
<dbReference type="AlphaFoldDB" id="A0A2K0TLV3"/>
<protein>
    <recommendedName>
        <fullName evidence="2">NADH:flavin oxidoreductase/NADH oxidase N-terminal domain-containing protein</fullName>
    </recommendedName>
</protein>
<evidence type="ECO:0000313" key="3">
    <source>
        <dbReference type="EMBL" id="PNP46509.1"/>
    </source>
</evidence>
<dbReference type="CDD" id="cd02933">
    <property type="entry name" value="OYE_like_FMN"/>
    <property type="match status" value="1"/>
</dbReference>
<dbReference type="Proteomes" id="UP000236546">
    <property type="component" value="Unassembled WGS sequence"/>
</dbReference>
<evidence type="ECO:0000313" key="4">
    <source>
        <dbReference type="Proteomes" id="UP000236546"/>
    </source>
</evidence>
<dbReference type="GO" id="GO:0003959">
    <property type="term" value="F:NADPH dehydrogenase activity"/>
    <property type="evidence" value="ECO:0007669"/>
    <property type="project" value="TreeGrafter"/>
</dbReference>
<dbReference type="OrthoDB" id="276546at2759"/>
<dbReference type="Pfam" id="PF00724">
    <property type="entry name" value="Oxidored_FMN"/>
    <property type="match status" value="1"/>
</dbReference>
<dbReference type="PANTHER" id="PTHR22893">
    <property type="entry name" value="NADH OXIDOREDUCTASE-RELATED"/>
    <property type="match status" value="1"/>
</dbReference>
<dbReference type="SUPFAM" id="SSF51395">
    <property type="entry name" value="FMN-linked oxidoreductases"/>
    <property type="match status" value="1"/>
</dbReference>
<dbReference type="GO" id="GO:0010181">
    <property type="term" value="F:FMN binding"/>
    <property type="evidence" value="ECO:0007669"/>
    <property type="project" value="InterPro"/>
</dbReference>
<name>A0A2K0TLV3_9HYPO</name>
<dbReference type="InterPro" id="IPR045247">
    <property type="entry name" value="Oye-like"/>
</dbReference>
<dbReference type="EMBL" id="MTYH01000015">
    <property type="protein sequence ID" value="PNP46509.1"/>
    <property type="molecule type" value="Genomic_DNA"/>
</dbReference>
<evidence type="ECO:0000259" key="2">
    <source>
        <dbReference type="Pfam" id="PF00724"/>
    </source>
</evidence>
<keyword evidence="1" id="KW-0285">Flavoprotein</keyword>
<dbReference type="InterPro" id="IPR001155">
    <property type="entry name" value="OxRdtase_FMN_N"/>
</dbReference>
<evidence type="ECO:0000256" key="1">
    <source>
        <dbReference type="ARBA" id="ARBA00022630"/>
    </source>
</evidence>
<comment type="caution">
    <text evidence="3">The sequence shown here is derived from an EMBL/GenBank/DDBJ whole genome shotgun (WGS) entry which is preliminary data.</text>
</comment>
<accession>A0A2K0TLV3</accession>
<proteinExistence type="predicted"/>
<gene>
    <name evidence="3" type="ORF">TGAMA5MH_01967</name>
</gene>
<dbReference type="Gene3D" id="3.20.20.70">
    <property type="entry name" value="Aldolase class I"/>
    <property type="match status" value="1"/>
</dbReference>
<dbReference type="FunFam" id="3.20.20.70:FF:000138">
    <property type="entry name" value="NADPH dehydrogenase 1"/>
    <property type="match status" value="1"/>
</dbReference>